<dbReference type="OrthoDB" id="194386at2759"/>
<name>A0A3D8QHG4_9EURO</name>
<dbReference type="STRING" id="1810919.A0A3D8QHG4"/>
<evidence type="ECO:0000313" key="2">
    <source>
        <dbReference type="Proteomes" id="UP000256690"/>
    </source>
</evidence>
<dbReference type="GeneID" id="38121113"/>
<protein>
    <submittedName>
        <fullName evidence="1">Uncharacterized protein</fullName>
    </submittedName>
</protein>
<dbReference type="RefSeq" id="XP_026598777.1">
    <property type="nucleotide sequence ID" value="XM_026752759.1"/>
</dbReference>
<sequence length="234" mass="25645">MSSNTERKTIITSENRSLILSAGTTGFRTWEAALHLGTFLSTTSAGKSLIGNKRVLELGAGTGFLSFLCAKHLGAESVVVTDREPALIEQIDDCIGKNGLNKKQIQAGIWEWGMPLQVPFLFEEHGRVEFDIAVGADLIYDSDIVPLLVSTIRDLFDNYSVKEFIIAATVRNEDTFHTFLEACARNALAVEQIPFQSPPSEAQTGFFHSTSIPIRTYRVLQSQGQDQGQTSSSS</sequence>
<evidence type="ECO:0000313" key="1">
    <source>
        <dbReference type="EMBL" id="RDW61245.1"/>
    </source>
</evidence>
<dbReference type="PANTHER" id="PTHR14614:SF130">
    <property type="entry name" value="PROTEIN-LYSINE N-METHYLTRANSFERASE EEF2KMT"/>
    <property type="match status" value="1"/>
</dbReference>
<dbReference type="AlphaFoldDB" id="A0A3D8QHG4"/>
<gene>
    <name evidence="1" type="ORF">DSM5745_10743</name>
</gene>
<dbReference type="GO" id="GO:0008757">
    <property type="term" value="F:S-adenosylmethionine-dependent methyltransferase activity"/>
    <property type="evidence" value="ECO:0007669"/>
    <property type="project" value="UniProtKB-ARBA"/>
</dbReference>
<dbReference type="SUPFAM" id="SSF53335">
    <property type="entry name" value="S-adenosyl-L-methionine-dependent methyltransferases"/>
    <property type="match status" value="1"/>
</dbReference>
<dbReference type="GO" id="GO:0005737">
    <property type="term" value="C:cytoplasm"/>
    <property type="evidence" value="ECO:0007669"/>
    <property type="project" value="TreeGrafter"/>
</dbReference>
<dbReference type="PANTHER" id="PTHR14614">
    <property type="entry name" value="HEPATOCELLULAR CARCINOMA-ASSOCIATED ANTIGEN"/>
    <property type="match status" value="1"/>
</dbReference>
<reference evidence="1 2" key="1">
    <citation type="journal article" date="2018" name="IMA Fungus">
        <title>IMA Genome-F 9: Draft genome sequence of Annulohypoxylon stygium, Aspergillus mulundensis, Berkeleyomyces basicola (syn. Thielaviopsis basicola), Ceratocystis smalleyi, two Cercospora beticola strains, Coleophoma cylindrospora, Fusarium fracticaudum, Phialophora cf. hyalina, and Morchella septimelata.</title>
        <authorList>
            <person name="Wingfield B.D."/>
            <person name="Bills G.F."/>
            <person name="Dong Y."/>
            <person name="Huang W."/>
            <person name="Nel W.J."/>
            <person name="Swalarsk-Parry B.S."/>
            <person name="Vaghefi N."/>
            <person name="Wilken P.M."/>
            <person name="An Z."/>
            <person name="de Beer Z.W."/>
            <person name="De Vos L."/>
            <person name="Chen L."/>
            <person name="Duong T.A."/>
            <person name="Gao Y."/>
            <person name="Hammerbacher A."/>
            <person name="Kikkert J.R."/>
            <person name="Li Y."/>
            <person name="Li H."/>
            <person name="Li K."/>
            <person name="Li Q."/>
            <person name="Liu X."/>
            <person name="Ma X."/>
            <person name="Naidoo K."/>
            <person name="Pethybridge S.J."/>
            <person name="Sun J."/>
            <person name="Steenkamp E.T."/>
            <person name="van der Nest M.A."/>
            <person name="van Wyk S."/>
            <person name="Wingfield M.J."/>
            <person name="Xiong C."/>
            <person name="Yue Q."/>
            <person name="Zhang X."/>
        </authorList>
    </citation>
    <scope>NUCLEOTIDE SEQUENCE [LARGE SCALE GENOMIC DNA]</scope>
    <source>
        <strain evidence="1 2">DSM 5745</strain>
    </source>
</reference>
<dbReference type="Pfam" id="PF10294">
    <property type="entry name" value="Methyltransf_16"/>
    <property type="match status" value="1"/>
</dbReference>
<keyword evidence="2" id="KW-1185">Reference proteome</keyword>
<dbReference type="Proteomes" id="UP000256690">
    <property type="component" value="Unassembled WGS sequence"/>
</dbReference>
<dbReference type="Gene3D" id="3.40.50.150">
    <property type="entry name" value="Vaccinia Virus protein VP39"/>
    <property type="match status" value="1"/>
</dbReference>
<dbReference type="InterPro" id="IPR029063">
    <property type="entry name" value="SAM-dependent_MTases_sf"/>
</dbReference>
<accession>A0A3D8QHG4</accession>
<proteinExistence type="predicted"/>
<comment type="caution">
    <text evidence="1">The sequence shown here is derived from an EMBL/GenBank/DDBJ whole genome shotgun (WGS) entry which is preliminary data.</text>
</comment>
<dbReference type="InterPro" id="IPR019410">
    <property type="entry name" value="Methyltransf_16"/>
</dbReference>
<dbReference type="EMBL" id="PVWQ01000017">
    <property type="protein sequence ID" value="RDW61245.1"/>
    <property type="molecule type" value="Genomic_DNA"/>
</dbReference>
<organism evidence="1 2">
    <name type="scientific">Aspergillus mulundensis</name>
    <dbReference type="NCBI Taxonomy" id="1810919"/>
    <lineage>
        <taxon>Eukaryota</taxon>
        <taxon>Fungi</taxon>
        <taxon>Dikarya</taxon>
        <taxon>Ascomycota</taxon>
        <taxon>Pezizomycotina</taxon>
        <taxon>Eurotiomycetes</taxon>
        <taxon>Eurotiomycetidae</taxon>
        <taxon>Eurotiales</taxon>
        <taxon>Aspergillaceae</taxon>
        <taxon>Aspergillus</taxon>
        <taxon>Aspergillus subgen. Nidulantes</taxon>
    </lineage>
</organism>